<evidence type="ECO:0000256" key="1">
    <source>
        <dbReference type="SAM" id="Phobius"/>
    </source>
</evidence>
<comment type="caution">
    <text evidence="2">The sequence shown here is derived from an EMBL/GenBank/DDBJ whole genome shotgun (WGS) entry which is preliminary data.</text>
</comment>
<keyword evidence="1" id="KW-0472">Membrane</keyword>
<feature type="transmembrane region" description="Helical" evidence="1">
    <location>
        <begin position="38"/>
        <end position="65"/>
    </location>
</feature>
<reference evidence="2" key="1">
    <citation type="submission" date="2022-02" db="EMBL/GenBank/DDBJ databases">
        <title>Corynebacterium sp. from urogenital microbiome.</title>
        <authorList>
            <person name="Cappelli E.A."/>
            <person name="Ribeiro T.G."/>
            <person name="Peixe L."/>
        </authorList>
    </citation>
    <scope>NUCLEOTIDE SEQUENCE</scope>
    <source>
        <strain evidence="2">C8Ua_174</strain>
    </source>
</reference>
<feature type="transmembrane region" description="Helical" evidence="1">
    <location>
        <begin position="125"/>
        <end position="142"/>
    </location>
</feature>
<dbReference type="AlphaFoldDB" id="A0A9X3LKK7"/>
<protein>
    <recommendedName>
        <fullName evidence="4">Cell-surface hemin receptor</fullName>
    </recommendedName>
</protein>
<sequence>MTAYTPAPLANLYPEVDPHQAIPLSATERFALTVSIGVMAYGAVVGDFIIAGVGLALVAIACVVCSQKTQRRIRSQARSRFPSEDWVEYRTANRLNLNLFLPLCIGSIGALIVAGFWYIPPEHATLGGIIIAIVSAATIWFLPGLNPMWSNDEEYFVPEEMYDDEVELPGSELQPDEYVYGTTPSATTSRHRLYP</sequence>
<keyword evidence="1" id="KW-0812">Transmembrane</keyword>
<keyword evidence="1" id="KW-1133">Transmembrane helix</keyword>
<feature type="transmembrane region" description="Helical" evidence="1">
    <location>
        <begin position="99"/>
        <end position="119"/>
    </location>
</feature>
<evidence type="ECO:0008006" key="4">
    <source>
        <dbReference type="Google" id="ProtNLM"/>
    </source>
</evidence>
<gene>
    <name evidence="2" type="ORF">L8V00_06540</name>
</gene>
<proteinExistence type="predicted"/>
<dbReference type="EMBL" id="JAKMUT010000005">
    <property type="protein sequence ID" value="MCZ9289857.1"/>
    <property type="molecule type" value="Genomic_DNA"/>
</dbReference>
<evidence type="ECO:0000313" key="2">
    <source>
        <dbReference type="EMBL" id="MCZ9289857.1"/>
    </source>
</evidence>
<name>A0A9X3LKK7_9CORY</name>
<evidence type="ECO:0000313" key="3">
    <source>
        <dbReference type="Proteomes" id="UP001146469"/>
    </source>
</evidence>
<accession>A0A9X3LKK7</accession>
<organism evidence="2 3">
    <name type="scientific">Corynebacterium evansiae</name>
    <dbReference type="NCBI Taxonomy" id="2913499"/>
    <lineage>
        <taxon>Bacteria</taxon>
        <taxon>Bacillati</taxon>
        <taxon>Actinomycetota</taxon>
        <taxon>Actinomycetes</taxon>
        <taxon>Mycobacteriales</taxon>
        <taxon>Corynebacteriaceae</taxon>
        <taxon>Corynebacterium</taxon>
    </lineage>
</organism>
<dbReference type="RefSeq" id="WP_011273026.1">
    <property type="nucleotide sequence ID" value="NZ_JAKMUT010000005.1"/>
</dbReference>
<keyword evidence="3" id="KW-1185">Reference proteome</keyword>
<dbReference type="Proteomes" id="UP001146469">
    <property type="component" value="Unassembled WGS sequence"/>
</dbReference>